<dbReference type="PANTHER" id="PTHR43570">
    <property type="entry name" value="ALDEHYDE DEHYDROGENASE"/>
    <property type="match status" value="1"/>
</dbReference>
<organism evidence="9 10">
    <name type="scientific">Aurantiacibacter arachoides</name>
    <dbReference type="NCBI Taxonomy" id="1850444"/>
    <lineage>
        <taxon>Bacteria</taxon>
        <taxon>Pseudomonadati</taxon>
        <taxon>Pseudomonadota</taxon>
        <taxon>Alphaproteobacteria</taxon>
        <taxon>Sphingomonadales</taxon>
        <taxon>Erythrobacteraceae</taxon>
        <taxon>Aurantiacibacter</taxon>
    </lineage>
</organism>
<feature type="active site" evidence="5">
    <location>
        <position position="254"/>
    </location>
</feature>
<evidence type="ECO:0000259" key="8">
    <source>
        <dbReference type="Pfam" id="PF00171"/>
    </source>
</evidence>
<dbReference type="CDD" id="cd07133">
    <property type="entry name" value="ALDH_CALDH_CalB"/>
    <property type="match status" value="1"/>
</dbReference>
<dbReference type="GO" id="GO:0005737">
    <property type="term" value="C:cytoplasm"/>
    <property type="evidence" value="ECO:0007669"/>
    <property type="project" value="TreeGrafter"/>
</dbReference>
<evidence type="ECO:0000256" key="7">
    <source>
        <dbReference type="RuleBase" id="RU003345"/>
    </source>
</evidence>
<dbReference type="InterPro" id="IPR015590">
    <property type="entry name" value="Aldehyde_DH_dom"/>
</dbReference>
<dbReference type="GO" id="GO:0004029">
    <property type="term" value="F:aldehyde dehydrogenase (NAD+) activity"/>
    <property type="evidence" value="ECO:0007669"/>
    <property type="project" value="TreeGrafter"/>
</dbReference>
<dbReference type="PANTHER" id="PTHR43570:SF20">
    <property type="entry name" value="ALDEHYDE DEHYDROGENASE ALDX-RELATED"/>
    <property type="match status" value="1"/>
</dbReference>
<dbReference type="AlphaFoldDB" id="A0A844ZY47"/>
<feature type="domain" description="Aldehyde dehydrogenase" evidence="8">
    <location>
        <begin position="2"/>
        <end position="447"/>
    </location>
</feature>
<dbReference type="InterPro" id="IPR012394">
    <property type="entry name" value="Aldehyde_DH_NAD(P)"/>
</dbReference>
<name>A0A844ZY47_9SPHN</name>
<evidence type="ECO:0000256" key="5">
    <source>
        <dbReference type="PIRSR" id="PIRSR036492-1"/>
    </source>
</evidence>
<dbReference type="InterPro" id="IPR016163">
    <property type="entry name" value="Ald_DH_C"/>
</dbReference>
<evidence type="ECO:0000256" key="4">
    <source>
        <dbReference type="PIRNR" id="PIRNR036492"/>
    </source>
</evidence>
<protein>
    <recommendedName>
        <fullName evidence="4">Aldehyde dehydrogenase</fullName>
    </recommendedName>
</protein>
<dbReference type="Gene3D" id="3.40.309.10">
    <property type="entry name" value="Aldehyde Dehydrogenase, Chain A, domain 2"/>
    <property type="match status" value="1"/>
</dbReference>
<evidence type="ECO:0000313" key="9">
    <source>
        <dbReference type="EMBL" id="MXO93063.1"/>
    </source>
</evidence>
<dbReference type="SUPFAM" id="SSF53720">
    <property type="entry name" value="ALDH-like"/>
    <property type="match status" value="1"/>
</dbReference>
<reference evidence="9 10" key="1">
    <citation type="submission" date="2019-12" db="EMBL/GenBank/DDBJ databases">
        <title>Genomic-based taxomic classification of the family Erythrobacteraceae.</title>
        <authorList>
            <person name="Xu L."/>
        </authorList>
    </citation>
    <scope>NUCLEOTIDE SEQUENCE [LARGE SCALE GENOMIC DNA]</scope>
    <source>
        <strain evidence="9 10">RC4-10-4</strain>
    </source>
</reference>
<comment type="caution">
    <text evidence="9">The sequence shown here is derived from an EMBL/GenBank/DDBJ whole genome shotgun (WGS) entry which is preliminary data.</text>
</comment>
<accession>A0A844ZY47</accession>
<evidence type="ECO:0000256" key="1">
    <source>
        <dbReference type="ARBA" id="ARBA00009986"/>
    </source>
</evidence>
<evidence type="ECO:0000256" key="3">
    <source>
        <dbReference type="ARBA" id="ARBA00023027"/>
    </source>
</evidence>
<evidence type="ECO:0000313" key="10">
    <source>
        <dbReference type="Proteomes" id="UP000460626"/>
    </source>
</evidence>
<dbReference type="PROSITE" id="PS00687">
    <property type="entry name" value="ALDEHYDE_DEHYDR_GLU"/>
    <property type="match status" value="1"/>
</dbReference>
<evidence type="ECO:0000256" key="2">
    <source>
        <dbReference type="ARBA" id="ARBA00023002"/>
    </source>
</evidence>
<keyword evidence="3" id="KW-0520">NAD</keyword>
<dbReference type="InterPro" id="IPR029510">
    <property type="entry name" value="Ald_DH_CS_GLU"/>
</dbReference>
<feature type="active site" evidence="5 6">
    <location>
        <position position="220"/>
    </location>
</feature>
<gene>
    <name evidence="9" type="ORF">GRI62_05515</name>
</gene>
<comment type="similarity">
    <text evidence="1 4 7">Belongs to the aldehyde dehydrogenase family.</text>
</comment>
<keyword evidence="2 4" id="KW-0560">Oxidoreductase</keyword>
<dbReference type="InterPro" id="IPR016162">
    <property type="entry name" value="Ald_DH_N"/>
</dbReference>
<dbReference type="Pfam" id="PF00171">
    <property type="entry name" value="Aldedh"/>
    <property type="match status" value="1"/>
</dbReference>
<proteinExistence type="inferred from homology"/>
<evidence type="ECO:0000256" key="6">
    <source>
        <dbReference type="PROSITE-ProRule" id="PRU10007"/>
    </source>
</evidence>
<sequence>MTVPPTDPAQLQAMLHRQRSAFEAARPEGLAARRDRLDRLIALVECNGTALCDAMNDDFGNRSRQQSMFTDIASVTGFARYCRDRIGPWARPDKRSAPFPLGLLGAKAQVRFEPKGVIGIISPWNFPVNLALGPLAQVLAAGNRAMLKPSELTPSTASLIAELVAACFAPEEVTVATGDAEVAKAFSALPFDHLVFTGSTETGRKVMQAAAKNLVPVTLELGGKSPVIVGRGADLERTGARIVTGKMMNAGQICLAPDYLLVPRRMEDGVIAALELGVMDQYPTLLDNADYASVIDDRQFARLQGIVDDARAKGGEIIAINPAGEDFSATNRRRMPLTIIRNPSDDMQAMQEEIFGPVLPIKTYEGIDEAIAYVNGRDRPLGLYYFGEDAGERERVLARTISGGVTVNDVVFHVSVDDAPFGGVGASGMGHYHGPEGFREFSHARTIYTQPALDVAGLGGVKPPYGTKGRIAKLLGR</sequence>
<dbReference type="EMBL" id="WTYH01000001">
    <property type="protein sequence ID" value="MXO93063.1"/>
    <property type="molecule type" value="Genomic_DNA"/>
</dbReference>
<keyword evidence="10" id="KW-1185">Reference proteome</keyword>
<dbReference type="PIRSF" id="PIRSF036492">
    <property type="entry name" value="ALDH"/>
    <property type="match status" value="1"/>
</dbReference>
<dbReference type="GO" id="GO:0006081">
    <property type="term" value="P:aldehyde metabolic process"/>
    <property type="evidence" value="ECO:0007669"/>
    <property type="project" value="InterPro"/>
</dbReference>
<dbReference type="Proteomes" id="UP000460626">
    <property type="component" value="Unassembled WGS sequence"/>
</dbReference>
<dbReference type="RefSeq" id="WP_131452372.1">
    <property type="nucleotide sequence ID" value="NZ_BMJK01000001.1"/>
</dbReference>
<dbReference type="InterPro" id="IPR016161">
    <property type="entry name" value="Ald_DH/histidinol_DH"/>
</dbReference>
<dbReference type="OrthoDB" id="9812625at2"/>
<dbReference type="Gene3D" id="3.40.605.10">
    <property type="entry name" value="Aldehyde Dehydrogenase, Chain A, domain 1"/>
    <property type="match status" value="1"/>
</dbReference>